<dbReference type="SUPFAM" id="SSF103481">
    <property type="entry name" value="Multidrug resistance efflux transporter EmrE"/>
    <property type="match status" value="2"/>
</dbReference>
<evidence type="ECO:0000313" key="3">
    <source>
        <dbReference type="EMBL" id="MEQ2487476.1"/>
    </source>
</evidence>
<dbReference type="Pfam" id="PF00892">
    <property type="entry name" value="EamA"/>
    <property type="match status" value="2"/>
</dbReference>
<feature type="domain" description="EamA" evidence="2">
    <location>
        <begin position="148"/>
        <end position="286"/>
    </location>
</feature>
<feature type="transmembrane region" description="Helical" evidence="1">
    <location>
        <begin position="39"/>
        <end position="57"/>
    </location>
</feature>
<sequence>MHNKPSKPTHAYLRLHTGILLAGATGVFGRLISLAELPLVWYRMIIATGVLAAVLAVGGRLHRPTFREAWRIGCCGTLLAIHWVLFYGSIKAANVSVGVVCFALNGFFTALLEPMASGKRFSLRDLLLGLITLGGIVLIFGLNMQFRTGIVIGTFSSLFYTLFAIASKRVQSATGVESSAMLLYELLTGWCVLSLAMPFYAMLYPSVSLMPEGSDWLFITLFASVFTIGPFLTQLQALRTLSAFTVNLSYNLEPLYSIALAMLLFNEAQELNLSFWMGVSMIVAAVGYHAVCGKRSVFVKPDEQR</sequence>
<organism evidence="3 4">
    <name type="scientific">Hallella faecis</name>
    <dbReference type="NCBI Taxonomy" id="2841596"/>
    <lineage>
        <taxon>Bacteria</taxon>
        <taxon>Pseudomonadati</taxon>
        <taxon>Bacteroidota</taxon>
        <taxon>Bacteroidia</taxon>
        <taxon>Bacteroidales</taxon>
        <taxon>Prevotellaceae</taxon>
        <taxon>Hallella</taxon>
    </lineage>
</organism>
<dbReference type="PANTHER" id="PTHR22911">
    <property type="entry name" value="ACYL-MALONYL CONDENSING ENZYME-RELATED"/>
    <property type="match status" value="1"/>
</dbReference>
<feature type="transmembrane region" description="Helical" evidence="1">
    <location>
        <begin position="271"/>
        <end position="291"/>
    </location>
</feature>
<feature type="transmembrane region" description="Helical" evidence="1">
    <location>
        <begin position="95"/>
        <end position="114"/>
    </location>
</feature>
<protein>
    <submittedName>
        <fullName evidence="3">DMT family transporter</fullName>
    </submittedName>
</protein>
<keyword evidence="1" id="KW-1133">Transmembrane helix</keyword>
<keyword evidence="4" id="KW-1185">Reference proteome</keyword>
<keyword evidence="1" id="KW-0472">Membrane</keyword>
<accession>A0ABV1FSS8</accession>
<feature type="transmembrane region" description="Helical" evidence="1">
    <location>
        <begin position="244"/>
        <end position="265"/>
    </location>
</feature>
<feature type="transmembrane region" description="Helical" evidence="1">
    <location>
        <begin position="150"/>
        <end position="170"/>
    </location>
</feature>
<dbReference type="Proteomes" id="UP001487296">
    <property type="component" value="Unassembled WGS sequence"/>
</dbReference>
<dbReference type="InterPro" id="IPR037185">
    <property type="entry name" value="EmrE-like"/>
</dbReference>
<proteinExistence type="predicted"/>
<feature type="transmembrane region" description="Helical" evidence="1">
    <location>
        <begin position="182"/>
        <end position="204"/>
    </location>
</feature>
<feature type="transmembrane region" description="Helical" evidence="1">
    <location>
        <begin position="12"/>
        <end position="33"/>
    </location>
</feature>
<feature type="domain" description="EamA" evidence="2">
    <location>
        <begin position="18"/>
        <end position="140"/>
    </location>
</feature>
<name>A0ABV1FSS8_9BACT</name>
<evidence type="ECO:0000313" key="4">
    <source>
        <dbReference type="Proteomes" id="UP001487296"/>
    </source>
</evidence>
<feature type="transmembrane region" description="Helical" evidence="1">
    <location>
        <begin position="126"/>
        <end position="144"/>
    </location>
</feature>
<dbReference type="EMBL" id="JBBNFP010000050">
    <property type="protein sequence ID" value="MEQ2487476.1"/>
    <property type="molecule type" value="Genomic_DNA"/>
</dbReference>
<comment type="caution">
    <text evidence="3">The sequence shown here is derived from an EMBL/GenBank/DDBJ whole genome shotgun (WGS) entry which is preliminary data.</text>
</comment>
<feature type="transmembrane region" description="Helical" evidence="1">
    <location>
        <begin position="69"/>
        <end position="89"/>
    </location>
</feature>
<feature type="transmembrane region" description="Helical" evidence="1">
    <location>
        <begin position="216"/>
        <end position="232"/>
    </location>
</feature>
<evidence type="ECO:0000256" key="1">
    <source>
        <dbReference type="SAM" id="Phobius"/>
    </source>
</evidence>
<evidence type="ECO:0000259" key="2">
    <source>
        <dbReference type="Pfam" id="PF00892"/>
    </source>
</evidence>
<gene>
    <name evidence="3" type="ORF">AAAT34_10555</name>
</gene>
<dbReference type="PANTHER" id="PTHR22911:SF79">
    <property type="entry name" value="MOBA-LIKE NTP TRANSFERASE DOMAIN-CONTAINING PROTEIN"/>
    <property type="match status" value="1"/>
</dbReference>
<keyword evidence="1" id="KW-0812">Transmembrane</keyword>
<dbReference type="InterPro" id="IPR000620">
    <property type="entry name" value="EamA_dom"/>
</dbReference>
<reference evidence="3 4" key="1">
    <citation type="submission" date="2024-04" db="EMBL/GenBank/DDBJ databases">
        <title>Human intestinal bacterial collection.</title>
        <authorList>
            <person name="Pauvert C."/>
            <person name="Hitch T.C.A."/>
            <person name="Clavel T."/>
        </authorList>
    </citation>
    <scope>NUCLEOTIDE SEQUENCE [LARGE SCALE GENOMIC DNA]</scope>
    <source>
        <strain evidence="3 4">CLA-AA-H145</strain>
    </source>
</reference>